<keyword evidence="3" id="KW-1185">Reference proteome</keyword>
<dbReference type="OrthoDB" id="3270641at2759"/>
<evidence type="ECO:0000256" key="1">
    <source>
        <dbReference type="SAM" id="MobiDB-lite"/>
    </source>
</evidence>
<feature type="region of interest" description="Disordered" evidence="1">
    <location>
        <begin position="177"/>
        <end position="222"/>
    </location>
</feature>
<protein>
    <submittedName>
        <fullName evidence="2">Uncharacterized protein</fullName>
    </submittedName>
</protein>
<dbReference type="AlphaFoldDB" id="A0A1M2VA77"/>
<reference evidence="2 3" key="1">
    <citation type="submission" date="2016-10" db="EMBL/GenBank/DDBJ databases">
        <title>Genome sequence of the basidiomycete white-rot fungus Trametes pubescens.</title>
        <authorList>
            <person name="Makela M.R."/>
            <person name="Granchi Z."/>
            <person name="Peng M."/>
            <person name="De Vries R.P."/>
            <person name="Grigoriev I."/>
            <person name="Riley R."/>
            <person name="Hilden K."/>
        </authorList>
    </citation>
    <scope>NUCLEOTIDE SEQUENCE [LARGE SCALE GENOMIC DNA]</scope>
    <source>
        <strain evidence="2 3">FBCC735</strain>
    </source>
</reference>
<evidence type="ECO:0000313" key="2">
    <source>
        <dbReference type="EMBL" id="OJT04541.1"/>
    </source>
</evidence>
<sequence>MLVNYTIDDFQRGNDTYPLAYSPSTQWALGPECTTCNIYPGNLEYNGSGIAAAAVDVAQTYGGTWHDTTYHPGDPGYNVTARFVGQAVYVFNIIANDVEETTTITNLVFTLDGVVVGQYTHTPDPSGPKLMYKVPVYRNLSMPHGNHTLTMSAGEAETSLILFDYIIFTANESTAYQPARTTDDAPLPPTTTPTPPLTRSDAPMTSPTPSPSPPSTGEQQSTLYKSTTNILASCTVSILSLFRATVSGNHWRHRRRVPTRRNRCCRSRGDVLSNSAEA</sequence>
<name>A0A1M2VA77_TRAPU</name>
<organism evidence="2 3">
    <name type="scientific">Trametes pubescens</name>
    <name type="common">White-rot fungus</name>
    <dbReference type="NCBI Taxonomy" id="154538"/>
    <lineage>
        <taxon>Eukaryota</taxon>
        <taxon>Fungi</taxon>
        <taxon>Dikarya</taxon>
        <taxon>Basidiomycota</taxon>
        <taxon>Agaricomycotina</taxon>
        <taxon>Agaricomycetes</taxon>
        <taxon>Polyporales</taxon>
        <taxon>Polyporaceae</taxon>
        <taxon>Trametes</taxon>
    </lineage>
</organism>
<comment type="caution">
    <text evidence="2">The sequence shown here is derived from an EMBL/GenBank/DDBJ whole genome shotgun (WGS) entry which is preliminary data.</text>
</comment>
<proteinExistence type="predicted"/>
<evidence type="ECO:0000313" key="3">
    <source>
        <dbReference type="Proteomes" id="UP000184267"/>
    </source>
</evidence>
<gene>
    <name evidence="2" type="ORF">TRAPUB_4811</name>
</gene>
<dbReference type="EMBL" id="MNAD01001539">
    <property type="protein sequence ID" value="OJT04541.1"/>
    <property type="molecule type" value="Genomic_DNA"/>
</dbReference>
<accession>A0A1M2VA77</accession>
<dbReference type="Proteomes" id="UP000184267">
    <property type="component" value="Unassembled WGS sequence"/>
</dbReference>
<feature type="compositionally biased region" description="Pro residues" evidence="1">
    <location>
        <begin position="186"/>
        <end position="196"/>
    </location>
</feature>